<dbReference type="PANTHER" id="PTHR33392:SF6">
    <property type="entry name" value="POLYISOPRENYL-TEICHOIC ACID--PEPTIDOGLYCAN TEICHOIC ACID TRANSFERASE TAGU"/>
    <property type="match status" value="1"/>
</dbReference>
<protein>
    <submittedName>
        <fullName evidence="5">LCP family protein required for cell wall assembly</fullName>
    </submittedName>
</protein>
<evidence type="ECO:0000313" key="5">
    <source>
        <dbReference type="EMBL" id="MDR6939951.1"/>
    </source>
</evidence>
<dbReference type="Gene3D" id="3.40.630.190">
    <property type="entry name" value="LCP protein"/>
    <property type="match status" value="1"/>
</dbReference>
<keyword evidence="3" id="KW-1133">Transmembrane helix</keyword>
<feature type="region of interest" description="Disordered" evidence="2">
    <location>
        <begin position="1"/>
        <end position="88"/>
    </location>
</feature>
<comment type="similarity">
    <text evidence="1">Belongs to the LytR/CpsA/Psr (LCP) family.</text>
</comment>
<dbReference type="NCBIfam" id="TIGR00350">
    <property type="entry name" value="lytR_cpsA_psr"/>
    <property type="match status" value="1"/>
</dbReference>
<feature type="domain" description="Cell envelope-related transcriptional attenuator" evidence="4">
    <location>
        <begin position="205"/>
        <end position="347"/>
    </location>
</feature>
<dbReference type="RefSeq" id="WP_309957040.1">
    <property type="nucleotide sequence ID" value="NZ_JAVDUJ010000001.1"/>
</dbReference>
<keyword evidence="3" id="KW-0812">Transmembrane</keyword>
<evidence type="ECO:0000313" key="6">
    <source>
        <dbReference type="Proteomes" id="UP001266099"/>
    </source>
</evidence>
<accession>A0ABU1T3I7</accession>
<dbReference type="PANTHER" id="PTHR33392">
    <property type="entry name" value="POLYISOPRENYL-TEICHOIC ACID--PEPTIDOGLYCAN TEICHOIC ACID TRANSFERASE TAGU"/>
    <property type="match status" value="1"/>
</dbReference>
<sequence>MDHESPIPSYAPKHHTPRPNANGAKRVGKGPLPASHSGTLNQQQSELKSSKSAMPPVFRPSAQNTSHSAISADSHHSRKHSHSANPDASAQIPAAPIFLPQQTAATAENHHQVLSSPSDAAAAEVLRPRNLRRKIKLTLTVFATIILLTVISIAGWGYHLYNYGTDRMHKIAALSGAPDTPGTTYLIAGSDQRHGAEAKEISGKRSDTIMLLHLPESGTPALISLPRDTYVKIPGHGGKKINAAFALGGAPLLVKTVEQLSGLTIDHYVEIGMDGVIALTDAVGGINLCYDHDAADQYSGLIWTAGCHDVDGKTALAFSRMRYQDPQGDIGRAKRQRQVVSKILAKAVSKETFLNPARQKRLVGAGAEILTVDQSDSLWDVGMSAFALKDATSKGGVTGTPPISSLNYHAAGIGGSAVLLDQSLLAAFWEDFRNGTLSPDKYETIHASE</sequence>
<keyword evidence="6" id="KW-1185">Reference proteome</keyword>
<proteinExistence type="inferred from homology"/>
<evidence type="ECO:0000259" key="4">
    <source>
        <dbReference type="Pfam" id="PF03816"/>
    </source>
</evidence>
<dbReference type="EMBL" id="JAVDUJ010000001">
    <property type="protein sequence ID" value="MDR6939951.1"/>
    <property type="molecule type" value="Genomic_DNA"/>
</dbReference>
<feature type="transmembrane region" description="Helical" evidence="3">
    <location>
        <begin position="137"/>
        <end position="158"/>
    </location>
</feature>
<dbReference type="Pfam" id="PF03816">
    <property type="entry name" value="LytR_cpsA_psr"/>
    <property type="match status" value="1"/>
</dbReference>
<name>A0ABU1T3I7_9ACTO</name>
<comment type="caution">
    <text evidence="5">The sequence shown here is derived from an EMBL/GenBank/DDBJ whole genome shotgun (WGS) entry which is preliminary data.</text>
</comment>
<organism evidence="5 6">
    <name type="scientific">Arcanobacterium hippocoleae</name>
    <dbReference type="NCBI Taxonomy" id="149017"/>
    <lineage>
        <taxon>Bacteria</taxon>
        <taxon>Bacillati</taxon>
        <taxon>Actinomycetota</taxon>
        <taxon>Actinomycetes</taxon>
        <taxon>Actinomycetales</taxon>
        <taxon>Actinomycetaceae</taxon>
        <taxon>Arcanobacterium</taxon>
    </lineage>
</organism>
<feature type="compositionally biased region" description="Polar residues" evidence="2">
    <location>
        <begin position="36"/>
        <end position="52"/>
    </location>
</feature>
<evidence type="ECO:0000256" key="3">
    <source>
        <dbReference type="SAM" id="Phobius"/>
    </source>
</evidence>
<reference evidence="5 6" key="1">
    <citation type="submission" date="2023-07" db="EMBL/GenBank/DDBJ databases">
        <title>Sequencing the genomes of 1000 actinobacteria strains.</title>
        <authorList>
            <person name="Klenk H.-P."/>
        </authorList>
    </citation>
    <scope>NUCLEOTIDE SEQUENCE [LARGE SCALE GENOMIC DNA]</scope>
    <source>
        <strain evidence="5 6">DSM 15539</strain>
    </source>
</reference>
<dbReference type="Proteomes" id="UP001266099">
    <property type="component" value="Unassembled WGS sequence"/>
</dbReference>
<evidence type="ECO:0000256" key="1">
    <source>
        <dbReference type="ARBA" id="ARBA00006068"/>
    </source>
</evidence>
<keyword evidence="3" id="KW-0472">Membrane</keyword>
<dbReference type="InterPro" id="IPR004474">
    <property type="entry name" value="LytR_CpsA_psr"/>
</dbReference>
<dbReference type="InterPro" id="IPR050922">
    <property type="entry name" value="LytR/CpsA/Psr_CW_biosynth"/>
</dbReference>
<evidence type="ECO:0000256" key="2">
    <source>
        <dbReference type="SAM" id="MobiDB-lite"/>
    </source>
</evidence>
<gene>
    <name evidence="5" type="ORF">J2S36_001494</name>
</gene>